<proteinExistence type="predicted"/>
<protein>
    <submittedName>
        <fullName evidence="1">Uncharacterized protein</fullName>
    </submittedName>
</protein>
<evidence type="ECO:0000313" key="1">
    <source>
        <dbReference type="EMBL" id="VEL10924.1"/>
    </source>
</evidence>
<reference evidence="1" key="1">
    <citation type="submission" date="2018-11" db="EMBL/GenBank/DDBJ databases">
        <authorList>
            <consortium name="Pathogen Informatics"/>
        </authorList>
    </citation>
    <scope>NUCLEOTIDE SEQUENCE</scope>
</reference>
<keyword evidence="2" id="KW-1185">Reference proteome</keyword>
<dbReference type="EMBL" id="CAAALY010010301">
    <property type="protein sequence ID" value="VEL10924.1"/>
    <property type="molecule type" value="Genomic_DNA"/>
</dbReference>
<sequence length="108" mass="12434">MLEEDTSLLSEDAGQGVWFDMAMLLKHGYTQIYNELGDLGYAIVTMNPHFIWHIQLFTHFCALVSSDAAPNRYQVPFKGLLTFIRALFSYHACHYLVAARQQHHFLTV</sequence>
<name>A0A3S5CIH1_9PLAT</name>
<comment type="caution">
    <text evidence="1">The sequence shown here is derived from an EMBL/GenBank/DDBJ whole genome shotgun (WGS) entry which is preliminary data.</text>
</comment>
<gene>
    <name evidence="1" type="ORF">PXEA_LOCUS4364</name>
</gene>
<accession>A0A3S5CIH1</accession>
<evidence type="ECO:0000313" key="2">
    <source>
        <dbReference type="Proteomes" id="UP000784294"/>
    </source>
</evidence>
<dbReference type="Proteomes" id="UP000784294">
    <property type="component" value="Unassembled WGS sequence"/>
</dbReference>
<organism evidence="1 2">
    <name type="scientific">Protopolystoma xenopodis</name>
    <dbReference type="NCBI Taxonomy" id="117903"/>
    <lineage>
        <taxon>Eukaryota</taxon>
        <taxon>Metazoa</taxon>
        <taxon>Spiralia</taxon>
        <taxon>Lophotrochozoa</taxon>
        <taxon>Platyhelminthes</taxon>
        <taxon>Monogenea</taxon>
        <taxon>Polyopisthocotylea</taxon>
        <taxon>Polystomatidea</taxon>
        <taxon>Polystomatidae</taxon>
        <taxon>Protopolystoma</taxon>
    </lineage>
</organism>
<dbReference type="AlphaFoldDB" id="A0A3S5CIH1"/>